<proteinExistence type="predicted"/>
<dbReference type="AlphaFoldDB" id="A0A1L9UQR2"/>
<name>A0A1L9UQR2_ASPBC</name>
<keyword evidence="2" id="KW-1185">Reference proteome</keyword>
<reference evidence="2" key="1">
    <citation type="journal article" date="2017" name="Genome Biol.">
        <title>Comparative genomics reveals high biological diversity and specific adaptations in the industrially and medically important fungal genus Aspergillus.</title>
        <authorList>
            <person name="de Vries R.P."/>
            <person name="Riley R."/>
            <person name="Wiebenga A."/>
            <person name="Aguilar-Osorio G."/>
            <person name="Amillis S."/>
            <person name="Uchima C.A."/>
            <person name="Anderluh G."/>
            <person name="Asadollahi M."/>
            <person name="Askin M."/>
            <person name="Barry K."/>
            <person name="Battaglia E."/>
            <person name="Bayram O."/>
            <person name="Benocci T."/>
            <person name="Braus-Stromeyer S.A."/>
            <person name="Caldana C."/>
            <person name="Canovas D."/>
            <person name="Cerqueira G.C."/>
            <person name="Chen F."/>
            <person name="Chen W."/>
            <person name="Choi C."/>
            <person name="Clum A."/>
            <person name="Dos Santos R.A."/>
            <person name="Damasio A.R."/>
            <person name="Diallinas G."/>
            <person name="Emri T."/>
            <person name="Fekete E."/>
            <person name="Flipphi M."/>
            <person name="Freyberg S."/>
            <person name="Gallo A."/>
            <person name="Gournas C."/>
            <person name="Habgood R."/>
            <person name="Hainaut M."/>
            <person name="Harispe M.L."/>
            <person name="Henrissat B."/>
            <person name="Hilden K.S."/>
            <person name="Hope R."/>
            <person name="Hossain A."/>
            <person name="Karabika E."/>
            <person name="Karaffa L."/>
            <person name="Karanyi Z."/>
            <person name="Krasevec N."/>
            <person name="Kuo A."/>
            <person name="Kusch H."/>
            <person name="LaButti K."/>
            <person name="Lagendijk E.L."/>
            <person name="Lapidus A."/>
            <person name="Levasseur A."/>
            <person name="Lindquist E."/>
            <person name="Lipzen A."/>
            <person name="Logrieco A.F."/>
            <person name="MacCabe A."/>
            <person name="Maekelae M.R."/>
            <person name="Malavazi I."/>
            <person name="Melin P."/>
            <person name="Meyer V."/>
            <person name="Mielnichuk N."/>
            <person name="Miskei M."/>
            <person name="Molnar A.P."/>
            <person name="Mule G."/>
            <person name="Ngan C.Y."/>
            <person name="Orejas M."/>
            <person name="Orosz E."/>
            <person name="Ouedraogo J.P."/>
            <person name="Overkamp K.M."/>
            <person name="Park H.-S."/>
            <person name="Perrone G."/>
            <person name="Piumi F."/>
            <person name="Punt P.J."/>
            <person name="Ram A.F."/>
            <person name="Ramon A."/>
            <person name="Rauscher S."/>
            <person name="Record E."/>
            <person name="Riano-Pachon D.M."/>
            <person name="Robert V."/>
            <person name="Roehrig J."/>
            <person name="Ruller R."/>
            <person name="Salamov A."/>
            <person name="Salih N.S."/>
            <person name="Samson R.A."/>
            <person name="Sandor E."/>
            <person name="Sanguinetti M."/>
            <person name="Schuetze T."/>
            <person name="Sepcic K."/>
            <person name="Shelest E."/>
            <person name="Sherlock G."/>
            <person name="Sophianopoulou V."/>
            <person name="Squina F.M."/>
            <person name="Sun H."/>
            <person name="Susca A."/>
            <person name="Todd R.B."/>
            <person name="Tsang A."/>
            <person name="Unkles S.E."/>
            <person name="van de Wiele N."/>
            <person name="van Rossen-Uffink D."/>
            <person name="Oliveira J.V."/>
            <person name="Vesth T.C."/>
            <person name="Visser J."/>
            <person name="Yu J.-H."/>
            <person name="Zhou M."/>
            <person name="Andersen M.R."/>
            <person name="Archer D.B."/>
            <person name="Baker S.E."/>
            <person name="Benoit I."/>
            <person name="Brakhage A.A."/>
            <person name="Braus G.H."/>
            <person name="Fischer R."/>
            <person name="Frisvad J.C."/>
            <person name="Goldman G.H."/>
            <person name="Houbraken J."/>
            <person name="Oakley B."/>
            <person name="Pocsi I."/>
            <person name="Scazzocchio C."/>
            <person name="Seiboth B."/>
            <person name="vanKuyk P.A."/>
            <person name="Wortman J."/>
            <person name="Dyer P.S."/>
            <person name="Grigoriev I.V."/>
        </authorList>
    </citation>
    <scope>NUCLEOTIDE SEQUENCE [LARGE SCALE GENOMIC DNA]</scope>
    <source>
        <strain evidence="2">CBS 101740 / IMI 381727 / IBT 21946</strain>
    </source>
</reference>
<dbReference type="OrthoDB" id="690068at2759"/>
<evidence type="ECO:0000313" key="2">
    <source>
        <dbReference type="Proteomes" id="UP000184499"/>
    </source>
</evidence>
<protein>
    <submittedName>
        <fullName evidence="1">Uncharacterized protein</fullName>
    </submittedName>
</protein>
<organism evidence="1 2">
    <name type="scientific">Aspergillus brasiliensis (strain CBS 101740 / IMI 381727 / IBT 21946)</name>
    <dbReference type="NCBI Taxonomy" id="767769"/>
    <lineage>
        <taxon>Eukaryota</taxon>
        <taxon>Fungi</taxon>
        <taxon>Dikarya</taxon>
        <taxon>Ascomycota</taxon>
        <taxon>Pezizomycotina</taxon>
        <taxon>Eurotiomycetes</taxon>
        <taxon>Eurotiomycetidae</taxon>
        <taxon>Eurotiales</taxon>
        <taxon>Aspergillaceae</taxon>
        <taxon>Aspergillus</taxon>
        <taxon>Aspergillus subgen. Circumdati</taxon>
    </lineage>
</organism>
<evidence type="ECO:0000313" key="1">
    <source>
        <dbReference type="EMBL" id="OJJ74001.1"/>
    </source>
</evidence>
<dbReference type="GeneID" id="93577145"/>
<dbReference type="Proteomes" id="UP000184499">
    <property type="component" value="Unassembled WGS sequence"/>
</dbReference>
<dbReference type="RefSeq" id="XP_067481249.1">
    <property type="nucleotide sequence ID" value="XM_067624657.1"/>
</dbReference>
<dbReference type="EMBL" id="KV878682">
    <property type="protein sequence ID" value="OJJ74001.1"/>
    <property type="molecule type" value="Genomic_DNA"/>
</dbReference>
<sequence length="54" mass="6027">MLVRFVLDEIARFRSFTASLSKHSSRKPTASSRGVLQFKIKLGDACGTRGFKHS</sequence>
<dbReference type="VEuPathDB" id="FungiDB:ASPBRDRAFT_41788"/>
<gene>
    <name evidence="1" type="ORF">ASPBRDRAFT_41788</name>
</gene>
<accession>A0A1L9UQR2</accession>